<dbReference type="InterPro" id="IPR011009">
    <property type="entry name" value="Kinase-like_dom_sf"/>
</dbReference>
<dbReference type="Gene3D" id="3.90.1200.10">
    <property type="match status" value="1"/>
</dbReference>
<comment type="caution">
    <text evidence="2">The sequence shown here is derived from an EMBL/GenBank/DDBJ whole genome shotgun (WGS) entry which is preliminary data.</text>
</comment>
<proteinExistence type="predicted"/>
<gene>
    <name evidence="2" type="ORF">AVL62_08805</name>
</gene>
<feature type="domain" description="Aminoglycoside phosphotransferase" evidence="1">
    <location>
        <begin position="47"/>
        <end position="238"/>
    </location>
</feature>
<name>A0A0W8I139_9MICO</name>
<organism evidence="2 3">
    <name type="scientific">Serinicoccus chungangensis</name>
    <dbReference type="NCBI Taxonomy" id="767452"/>
    <lineage>
        <taxon>Bacteria</taxon>
        <taxon>Bacillati</taxon>
        <taxon>Actinomycetota</taxon>
        <taxon>Actinomycetes</taxon>
        <taxon>Micrococcales</taxon>
        <taxon>Ornithinimicrobiaceae</taxon>
        <taxon>Serinicoccus</taxon>
    </lineage>
</organism>
<dbReference type="InterPro" id="IPR002575">
    <property type="entry name" value="Aminoglycoside_PTrfase"/>
</dbReference>
<sequence>MEEFGVRLRWAELPTVVHDWAAHVLGGPVVEAVSQPGGFSPGSADRVRTGGGGRAFVKAVGPHPNPDSPGLHRREAAVLAGLAADGLDVAPALLGVLDEEGWVAVMTEVVDGRHPHAPWATDELAAALDALGEVAQHPAPRSWPELPTELAEPFGCWARVVEDPPPDLDPWLAPRLPELHDLSLRILARLSGDAVVHTDVRADNLLVEPGGRVRVVDWPWASRGAAWFDATSLLVDVRAVGDVDLPRHLPALQALGATREDVLGVVAGLGGYLLDAARRPAAPGLPTLRPFQRSRGEAAVRLLQELWGGAGS</sequence>
<dbReference type="Proteomes" id="UP000054837">
    <property type="component" value="Unassembled WGS sequence"/>
</dbReference>
<dbReference type="STRING" id="767452.AVL62_08805"/>
<dbReference type="Gene3D" id="3.30.200.20">
    <property type="entry name" value="Phosphorylase Kinase, domain 1"/>
    <property type="match status" value="1"/>
</dbReference>
<dbReference type="RefSeq" id="WP_058892339.1">
    <property type="nucleotide sequence ID" value="NZ_LQBL01000032.1"/>
</dbReference>
<dbReference type="Pfam" id="PF01636">
    <property type="entry name" value="APH"/>
    <property type="match status" value="1"/>
</dbReference>
<protein>
    <recommendedName>
        <fullName evidence="1">Aminoglycoside phosphotransferase domain-containing protein</fullName>
    </recommendedName>
</protein>
<keyword evidence="3" id="KW-1185">Reference proteome</keyword>
<accession>A0A0W8I139</accession>
<evidence type="ECO:0000259" key="1">
    <source>
        <dbReference type="Pfam" id="PF01636"/>
    </source>
</evidence>
<dbReference type="AlphaFoldDB" id="A0A0W8I139"/>
<dbReference type="SUPFAM" id="SSF56112">
    <property type="entry name" value="Protein kinase-like (PK-like)"/>
    <property type="match status" value="1"/>
</dbReference>
<dbReference type="EMBL" id="LQBL01000032">
    <property type="protein sequence ID" value="KUG51443.1"/>
    <property type="molecule type" value="Genomic_DNA"/>
</dbReference>
<reference evidence="2 3" key="1">
    <citation type="submission" date="2015-12" db="EMBL/GenBank/DDBJ databases">
        <title>Serinicoccus chungangenesis strain CD08_5 genome sequencing and assembly.</title>
        <authorList>
            <person name="Chander A.M."/>
            <person name="Kaur G."/>
            <person name="Nair G.R."/>
            <person name="Dhawan D.K."/>
            <person name="Kochhar R.K."/>
            <person name="Mayilraj S."/>
            <person name="Bhadada S.K."/>
        </authorList>
    </citation>
    <scope>NUCLEOTIDE SEQUENCE [LARGE SCALE GENOMIC DNA]</scope>
    <source>
        <strain evidence="2 3">CD08_5</strain>
    </source>
</reference>
<dbReference type="OrthoDB" id="2570531at2"/>
<evidence type="ECO:0000313" key="3">
    <source>
        <dbReference type="Proteomes" id="UP000054837"/>
    </source>
</evidence>
<evidence type="ECO:0000313" key="2">
    <source>
        <dbReference type="EMBL" id="KUG51443.1"/>
    </source>
</evidence>